<dbReference type="InterPro" id="IPR052514">
    <property type="entry name" value="SAM-dependent_MTase"/>
</dbReference>
<dbReference type="InterPro" id="IPR006342">
    <property type="entry name" value="FkbM_mtfrase"/>
</dbReference>
<sequence>MLQNIVIKLRKSSFVRNKKLRKLLRKVSNIIARILYGRYKKVSIAKQYQFLLNSQFAFSNYENWGGKHNKGFTKLIELAEEKNIVFDIGAHIGLCALPLSKKINTVYAFECSNINRNYLEQHIKANHIENINVIPFLVGDISKDKVNFFDVKGGSGVPSIANLSEINNNVDAINTSHKQISLDDFCAQNNIIPDVIKIDVEGAEFLVLEGAKKLILKNKPDIVISLHPKHLKNLGRDVSEIFDYCDTLSYQLLSCIDGKAIKKEDLSLDEYYMKGL</sequence>
<dbReference type="PANTHER" id="PTHR34203:SF15">
    <property type="entry name" value="SLL1173 PROTEIN"/>
    <property type="match status" value="1"/>
</dbReference>
<accession>A0A1W1CPA3</accession>
<protein>
    <recommendedName>
        <fullName evidence="1">Methyltransferase FkbM domain-containing protein</fullName>
    </recommendedName>
</protein>
<dbReference type="NCBIfam" id="TIGR01444">
    <property type="entry name" value="fkbM_fam"/>
    <property type="match status" value="1"/>
</dbReference>
<name>A0A1W1CPA3_9ZZZZ</name>
<dbReference type="Gene3D" id="3.40.50.150">
    <property type="entry name" value="Vaccinia Virus protein VP39"/>
    <property type="match status" value="1"/>
</dbReference>
<reference evidence="2" key="1">
    <citation type="submission" date="2016-10" db="EMBL/GenBank/DDBJ databases">
        <authorList>
            <person name="de Groot N.N."/>
        </authorList>
    </citation>
    <scope>NUCLEOTIDE SEQUENCE</scope>
</reference>
<organism evidence="2">
    <name type="scientific">hydrothermal vent metagenome</name>
    <dbReference type="NCBI Taxonomy" id="652676"/>
    <lineage>
        <taxon>unclassified sequences</taxon>
        <taxon>metagenomes</taxon>
        <taxon>ecological metagenomes</taxon>
    </lineage>
</organism>
<dbReference type="PANTHER" id="PTHR34203">
    <property type="entry name" value="METHYLTRANSFERASE, FKBM FAMILY PROTEIN"/>
    <property type="match status" value="1"/>
</dbReference>
<dbReference type="AlphaFoldDB" id="A0A1W1CPA3"/>
<dbReference type="Pfam" id="PF05050">
    <property type="entry name" value="Methyltransf_21"/>
    <property type="match status" value="1"/>
</dbReference>
<evidence type="ECO:0000259" key="1">
    <source>
        <dbReference type="Pfam" id="PF05050"/>
    </source>
</evidence>
<dbReference type="SUPFAM" id="SSF53335">
    <property type="entry name" value="S-adenosyl-L-methionine-dependent methyltransferases"/>
    <property type="match status" value="1"/>
</dbReference>
<gene>
    <name evidence="2" type="ORF">MNB_SUP05-5-836</name>
</gene>
<dbReference type="EMBL" id="FPHJ01000057">
    <property type="protein sequence ID" value="SFV67609.1"/>
    <property type="molecule type" value="Genomic_DNA"/>
</dbReference>
<dbReference type="InterPro" id="IPR029063">
    <property type="entry name" value="SAM-dependent_MTases_sf"/>
</dbReference>
<proteinExistence type="predicted"/>
<evidence type="ECO:0000313" key="2">
    <source>
        <dbReference type="EMBL" id="SFV67609.1"/>
    </source>
</evidence>
<feature type="domain" description="Methyltransferase FkbM" evidence="1">
    <location>
        <begin position="87"/>
        <end position="248"/>
    </location>
</feature>